<dbReference type="STRING" id="1505727.GA0061077_0993"/>
<gene>
    <name evidence="1" type="ORF">GA0061077_0993</name>
</gene>
<dbReference type="Proteomes" id="UP000242610">
    <property type="component" value="Unassembled WGS sequence"/>
</dbReference>
<dbReference type="InterPro" id="IPR036188">
    <property type="entry name" value="FAD/NAD-bd_sf"/>
</dbReference>
<evidence type="ECO:0000313" key="2">
    <source>
        <dbReference type="Proteomes" id="UP000242610"/>
    </source>
</evidence>
<dbReference type="RefSeq" id="WP_091847832.1">
    <property type="nucleotide sequence ID" value="NZ_FMBL01000002.1"/>
</dbReference>
<dbReference type="NCBIfam" id="NF005546">
    <property type="entry name" value="PRK07208.1-2"/>
    <property type="match status" value="1"/>
</dbReference>
<evidence type="ECO:0000313" key="1">
    <source>
        <dbReference type="EMBL" id="SCC80078.1"/>
    </source>
</evidence>
<dbReference type="SUPFAM" id="SSF51971">
    <property type="entry name" value="Nucleotide-binding domain"/>
    <property type="match status" value="1"/>
</dbReference>
<dbReference type="Pfam" id="PF13450">
    <property type="entry name" value="NAD_binding_8"/>
    <property type="match status" value="1"/>
</dbReference>
<dbReference type="AlphaFoldDB" id="A0A1C4H5X3"/>
<sequence length="545" mass="61755">MAVAADKKSVVIIGGGPAGLTAAWELVKDGGAAKYDVTVLEATREFGGISRTVKHNGNRMDIGGHRFFSKDDRVMDWWKNIMPLQGAPSYDDKKLGRHHDLEAGGPDPEKTDVVMLKRHRVSRIFWNQHFLDYPISLSPSLFKALGFKLTMKAGFSYLWSMVHKLPEDNLENFYINRFGRQLYSMFFEGYTAKVWGRTPSKISADWGAQRVRGLSVISVLKNAVQKMMPKKRDSKDVETSLIEEFWYPKLGPGQLWEIVESQVLNNGGKVITDANVVELRQKADGGIASVIYEDADGKRVELEADDFISSMPVKDLVNAIDDAAQEDNKEKGSASSEVVPAEMKRIANGLPYRDFVTVGLLVKHLRLENTTDMKTLGNPPIVPDCWIYVQDPGYKVGRIQIFNNWSPYLVKDVDDTVWVGLEYFCEEGDEFWNLSDEEATEFAIKELTRMRVINGSQDVLDSHREHVKKAYPAYFDTYDQMPELIDYLDSFGNLYCVGRNGQHRYNNQDHSMVSAMEAVDNISTGRADKKNVWSVNTEKSYHEVK</sequence>
<name>A0A1C4H5X3_9BIFI</name>
<proteinExistence type="predicted"/>
<dbReference type="PANTHER" id="PTHR21197:SF0">
    <property type="entry name" value="UDP-GALACTOPYRANOSE MUTASE"/>
    <property type="match status" value="1"/>
</dbReference>
<dbReference type="Gene3D" id="3.50.50.60">
    <property type="entry name" value="FAD/NAD(P)-binding domain"/>
    <property type="match status" value="1"/>
</dbReference>
<dbReference type="GO" id="GO:0008767">
    <property type="term" value="F:UDP-galactopyranose mutase activity"/>
    <property type="evidence" value="ECO:0007669"/>
    <property type="project" value="TreeGrafter"/>
</dbReference>
<accession>A0A1C4H5X3</accession>
<dbReference type="EMBL" id="FMBL01000002">
    <property type="protein sequence ID" value="SCC80078.1"/>
    <property type="molecule type" value="Genomic_DNA"/>
</dbReference>
<organism evidence="1 2">
    <name type="scientific">Bifidobacterium commune</name>
    <dbReference type="NCBI Taxonomy" id="1505727"/>
    <lineage>
        <taxon>Bacteria</taxon>
        <taxon>Bacillati</taxon>
        <taxon>Actinomycetota</taxon>
        <taxon>Actinomycetes</taxon>
        <taxon>Bifidobacteriales</taxon>
        <taxon>Bifidobacteriaceae</taxon>
        <taxon>Bifidobacterium</taxon>
    </lineage>
</organism>
<dbReference type="NCBIfam" id="NF005549">
    <property type="entry name" value="PRK07208.1-5"/>
    <property type="match status" value="1"/>
</dbReference>
<dbReference type="GO" id="GO:0050660">
    <property type="term" value="F:flavin adenine dinucleotide binding"/>
    <property type="evidence" value="ECO:0007669"/>
    <property type="project" value="TreeGrafter"/>
</dbReference>
<dbReference type="GO" id="GO:0005829">
    <property type="term" value="C:cytosol"/>
    <property type="evidence" value="ECO:0007669"/>
    <property type="project" value="TreeGrafter"/>
</dbReference>
<keyword evidence="2" id="KW-1185">Reference proteome</keyword>
<reference evidence="2" key="1">
    <citation type="submission" date="2016-08" db="EMBL/GenBank/DDBJ databases">
        <authorList>
            <person name="Varghese N."/>
            <person name="Submissions Spin"/>
        </authorList>
    </citation>
    <scope>NUCLEOTIDE SEQUENCE [LARGE SCALE GENOMIC DNA]</scope>
    <source>
        <strain evidence="2">R-52791</strain>
    </source>
</reference>
<protein>
    <submittedName>
        <fullName evidence="1">Protoporphyrinogen oxidase</fullName>
    </submittedName>
</protein>
<dbReference type="PANTHER" id="PTHR21197">
    <property type="entry name" value="UDP-GALACTOPYRANOSE MUTASE"/>
    <property type="match status" value="1"/>
</dbReference>
<dbReference type="OrthoDB" id="337830at2"/>